<keyword evidence="3" id="KW-1185">Reference proteome</keyword>
<evidence type="ECO:0000313" key="2">
    <source>
        <dbReference type="EMBL" id="KAI7836725.1"/>
    </source>
</evidence>
<name>A0AAD5DET4_9CHLO</name>
<protein>
    <submittedName>
        <fullName evidence="2">Uncharacterized protein</fullName>
    </submittedName>
</protein>
<organism evidence="2 3">
    <name type="scientific">Chlorella ohadii</name>
    <dbReference type="NCBI Taxonomy" id="2649997"/>
    <lineage>
        <taxon>Eukaryota</taxon>
        <taxon>Viridiplantae</taxon>
        <taxon>Chlorophyta</taxon>
        <taxon>core chlorophytes</taxon>
        <taxon>Trebouxiophyceae</taxon>
        <taxon>Chlorellales</taxon>
        <taxon>Chlorellaceae</taxon>
        <taxon>Chlorella clade</taxon>
        <taxon>Chlorella</taxon>
    </lineage>
</organism>
<gene>
    <name evidence="2" type="ORF">COHA_009423</name>
</gene>
<accession>A0AAD5DET4</accession>
<feature type="signal peptide" evidence="1">
    <location>
        <begin position="1"/>
        <end position="20"/>
    </location>
</feature>
<feature type="chain" id="PRO_5042178048" evidence="1">
    <location>
        <begin position="21"/>
        <end position="559"/>
    </location>
</feature>
<comment type="caution">
    <text evidence="2">The sequence shown here is derived from an EMBL/GenBank/DDBJ whole genome shotgun (WGS) entry which is preliminary data.</text>
</comment>
<sequence length="559" mass="57071">MCRAALLTCGLLLLAAAAQGAGLPPFLGAGGSLTAHPKGCAAGTVWYSAEAWWRRELAPVPDAARDFGHLHNEACWPHLLTLSAPTQFVQTSLAHQNPGRTIRLGVQAIDGVRAPGAVGDGCPEISDDEHGIGLACKQLRPTDNRTAWRCLATGGTIAQASVDPATTPPTCKWSDSLIVSPAVLATSGLHRMRTRVVMDQPSDVVSAGPPKRLRHMRALFSGPLVINNGGSPLAGRVQDPNENNIKGVGWGTGTNYSATQLWGPPKLPLGGLWRPWVRMDRGSATSVPLARHQALIDANFHMDQQGTVLRNASGAWSGQLSINTATLAPGWHKLTLQGKAKDPATGATNTGSLAVQFEVAGPSPAKCGVPIQTHAAADSTLFATKVTIIRAAGGTPTVTVKPNAKSGAALQLAAPTSVTTPRAGGGSRQVETASYARLSFDLGWLAPGTDLSGASLWVYVAKGSPGSGTATLVALDGDSLGADGLPSPAARLGQAALTAASTGTWVQLALAPAKVAAKLATAGKKLNLALTLAAGSPGGFVLAASASKGAPLLLLTPAC</sequence>
<dbReference type="Proteomes" id="UP001205105">
    <property type="component" value="Unassembled WGS sequence"/>
</dbReference>
<proteinExistence type="predicted"/>
<reference evidence="2" key="1">
    <citation type="submission" date="2020-11" db="EMBL/GenBank/DDBJ databases">
        <title>Chlorella ohadii genome sequencing and assembly.</title>
        <authorList>
            <person name="Murik O."/>
            <person name="Treves H."/>
            <person name="Kedem I."/>
            <person name="Shotland Y."/>
            <person name="Kaplan A."/>
        </authorList>
    </citation>
    <scope>NUCLEOTIDE SEQUENCE</scope>
    <source>
        <strain evidence="2">1</strain>
    </source>
</reference>
<dbReference type="AlphaFoldDB" id="A0AAD5DET4"/>
<evidence type="ECO:0000313" key="3">
    <source>
        <dbReference type="Proteomes" id="UP001205105"/>
    </source>
</evidence>
<dbReference type="EMBL" id="JADXDR010000178">
    <property type="protein sequence ID" value="KAI7836725.1"/>
    <property type="molecule type" value="Genomic_DNA"/>
</dbReference>
<evidence type="ECO:0000256" key="1">
    <source>
        <dbReference type="SAM" id="SignalP"/>
    </source>
</evidence>
<keyword evidence="1" id="KW-0732">Signal</keyword>